<keyword evidence="1 3" id="KW-0560">Oxidoreductase</keyword>
<dbReference type="EC" id="1.2.1.19" evidence="6"/>
<dbReference type="InterPro" id="IPR016161">
    <property type="entry name" value="Ald_DH/histidinol_DH"/>
</dbReference>
<accession>A0ABZ0ZTA8</accession>
<dbReference type="Gene3D" id="3.40.309.10">
    <property type="entry name" value="Aldehyde Dehydrogenase, Chain A, domain 2"/>
    <property type="match status" value="1"/>
</dbReference>
<evidence type="ECO:0000256" key="3">
    <source>
        <dbReference type="RuleBase" id="RU003345"/>
    </source>
</evidence>
<comment type="similarity">
    <text evidence="3">Belongs to the aldehyde dehydrogenase family.</text>
</comment>
<dbReference type="InterPro" id="IPR016163">
    <property type="entry name" value="Ald_DH_C"/>
</dbReference>
<evidence type="ECO:0000256" key="4">
    <source>
        <dbReference type="SAM" id="MobiDB-lite"/>
    </source>
</evidence>
<evidence type="ECO:0000259" key="5">
    <source>
        <dbReference type="Pfam" id="PF00171"/>
    </source>
</evidence>
<name>A0ABZ0ZTA8_9ACTN</name>
<dbReference type="PANTHER" id="PTHR11699">
    <property type="entry name" value="ALDEHYDE DEHYDROGENASE-RELATED"/>
    <property type="match status" value="1"/>
</dbReference>
<dbReference type="SUPFAM" id="SSF53720">
    <property type="entry name" value="ALDH-like"/>
    <property type="match status" value="1"/>
</dbReference>
<dbReference type="Proteomes" id="UP001327225">
    <property type="component" value="Chromosome"/>
</dbReference>
<reference evidence="7" key="1">
    <citation type="submission" date="2023-12" db="EMBL/GenBank/DDBJ databases">
        <title>Novel species in genus Nocardioides.</title>
        <authorList>
            <person name="Zhou H."/>
        </authorList>
    </citation>
    <scope>NUCLEOTIDE SEQUENCE [LARGE SCALE GENOMIC DNA]</scope>
    <source>
        <strain evidence="7">HM61</strain>
    </source>
</reference>
<dbReference type="EMBL" id="CP141059">
    <property type="protein sequence ID" value="WQQ27300.1"/>
    <property type="molecule type" value="Genomic_DNA"/>
</dbReference>
<dbReference type="Gene3D" id="3.40.605.10">
    <property type="entry name" value="Aldehyde Dehydrogenase, Chain A, domain 1"/>
    <property type="match status" value="1"/>
</dbReference>
<dbReference type="GO" id="GO:0019145">
    <property type="term" value="F:aminobutyraldehyde dehydrogenase (NAD+) activity"/>
    <property type="evidence" value="ECO:0007669"/>
    <property type="project" value="UniProtKB-EC"/>
</dbReference>
<proteinExistence type="inferred from homology"/>
<feature type="domain" description="Aldehyde dehydrogenase" evidence="5">
    <location>
        <begin position="17"/>
        <end position="469"/>
    </location>
</feature>
<keyword evidence="7" id="KW-1185">Reference proteome</keyword>
<feature type="region of interest" description="Disordered" evidence="4">
    <location>
        <begin position="1"/>
        <end position="35"/>
    </location>
</feature>
<feature type="active site" evidence="2">
    <location>
        <position position="246"/>
    </location>
</feature>
<evidence type="ECO:0000256" key="2">
    <source>
        <dbReference type="PROSITE-ProRule" id="PRU10007"/>
    </source>
</evidence>
<evidence type="ECO:0000313" key="7">
    <source>
        <dbReference type="Proteomes" id="UP001327225"/>
    </source>
</evidence>
<evidence type="ECO:0000313" key="6">
    <source>
        <dbReference type="EMBL" id="WQQ27300.1"/>
    </source>
</evidence>
<dbReference type="InterPro" id="IPR016162">
    <property type="entry name" value="Ald_DH_N"/>
</dbReference>
<evidence type="ECO:0000256" key="1">
    <source>
        <dbReference type="ARBA" id="ARBA00023002"/>
    </source>
</evidence>
<gene>
    <name evidence="6" type="ORF">SHK19_03515</name>
</gene>
<organism evidence="6 7">
    <name type="scientific">Nocardioides bizhenqiangii</name>
    <dbReference type="NCBI Taxonomy" id="3095076"/>
    <lineage>
        <taxon>Bacteria</taxon>
        <taxon>Bacillati</taxon>
        <taxon>Actinomycetota</taxon>
        <taxon>Actinomycetes</taxon>
        <taxon>Propionibacteriales</taxon>
        <taxon>Nocardioidaceae</taxon>
        <taxon>Nocardioides</taxon>
    </lineage>
</organism>
<dbReference type="NCBIfam" id="NF010000">
    <property type="entry name" value="PRK13473.1"/>
    <property type="match status" value="1"/>
</dbReference>
<dbReference type="PROSITE" id="PS00687">
    <property type="entry name" value="ALDEHYDE_DEHYDR_GLU"/>
    <property type="match status" value="1"/>
</dbReference>
<dbReference type="RefSeq" id="WP_322937875.1">
    <property type="nucleotide sequence ID" value="NZ_CP141059.1"/>
</dbReference>
<dbReference type="Pfam" id="PF00171">
    <property type="entry name" value="Aldedh"/>
    <property type="match status" value="1"/>
</dbReference>
<dbReference type="InterPro" id="IPR029510">
    <property type="entry name" value="Ald_DH_CS_GLU"/>
</dbReference>
<sequence>MRQGMHVGGVARDGSGTERSLVDPSTGEVAGSYRESDASDVEAAVEAAAAAFAEWSALTAGERARALLALADRIEADTDTLTALEVAEAGKPVAVFRDGELPFAVDNLRFFAGAARSLEGSGAGELSRGFTSMLIRRPLGVVAGIAPWNFPLIMAVWKLGPALAAGNTIVLKPSPQTPGTTLRIAELAIDAGLPPGVLNVVTGDAAVGQALVRHPQVAMVSITGSPGAGRAVMEAASSSTTRVHLELGGKAPAIVYDDADLEATAAAVTLAGTYNSGQDCTAATRVYVQRAVADDFAELLAANLRRVRVGDPQDPGTDIGPLVSVEHRERVHGFVERARTAGATVMTGGVVPDGPGAYYPPTLVTGAAQDSEIVQQEVFGPVLVLRTFDDEDEAVRLANDSAYGLASSVWTSDVGRALRTCHRLEVGVSWVNDHLPIASEAPHGGVKASGFGKDMSHEAILEYTATQHVMLKHAQREAHDTFRPA</sequence>
<protein>
    <submittedName>
        <fullName evidence="6">Aminobutyraldehyde dehydrogenase</fullName>
        <ecNumber evidence="6">1.2.1.19</ecNumber>
    </submittedName>
</protein>
<dbReference type="InterPro" id="IPR015590">
    <property type="entry name" value="Aldehyde_DH_dom"/>
</dbReference>